<dbReference type="AlphaFoldDB" id="A0AAV5JJ28"/>
<evidence type="ECO:0000313" key="2">
    <source>
        <dbReference type="EMBL" id="GKV12451.1"/>
    </source>
</evidence>
<evidence type="ECO:0000313" key="3">
    <source>
        <dbReference type="Proteomes" id="UP001054252"/>
    </source>
</evidence>
<comment type="caution">
    <text evidence="2">The sequence shown here is derived from an EMBL/GenBank/DDBJ whole genome shotgun (WGS) entry which is preliminary data.</text>
</comment>
<evidence type="ECO:0000256" key="1">
    <source>
        <dbReference type="SAM" id="MobiDB-lite"/>
    </source>
</evidence>
<feature type="region of interest" description="Disordered" evidence="1">
    <location>
        <begin position="58"/>
        <end position="107"/>
    </location>
</feature>
<accession>A0AAV5JJ28</accession>
<proteinExistence type="predicted"/>
<dbReference type="EMBL" id="BPVZ01000036">
    <property type="protein sequence ID" value="GKV12451.1"/>
    <property type="molecule type" value="Genomic_DNA"/>
</dbReference>
<keyword evidence="3" id="KW-1185">Reference proteome</keyword>
<organism evidence="2 3">
    <name type="scientific">Rubroshorea leprosula</name>
    <dbReference type="NCBI Taxonomy" id="152421"/>
    <lineage>
        <taxon>Eukaryota</taxon>
        <taxon>Viridiplantae</taxon>
        <taxon>Streptophyta</taxon>
        <taxon>Embryophyta</taxon>
        <taxon>Tracheophyta</taxon>
        <taxon>Spermatophyta</taxon>
        <taxon>Magnoliopsida</taxon>
        <taxon>eudicotyledons</taxon>
        <taxon>Gunneridae</taxon>
        <taxon>Pentapetalae</taxon>
        <taxon>rosids</taxon>
        <taxon>malvids</taxon>
        <taxon>Malvales</taxon>
        <taxon>Dipterocarpaceae</taxon>
        <taxon>Rubroshorea</taxon>
    </lineage>
</organism>
<gene>
    <name evidence="2" type="ORF">SLEP1_g23591</name>
</gene>
<sequence length="128" mass="14845">MQWEDLGFVLYNSDLADHKTQVIVRHDWDAVVVAKQDESIEIWHSRTDVAILQRKEKHQVMAPQLDRSKSPAQRLEAKRKTSREAPLPERSPKGRGPPTPTLSRRSLEHGRKKVHCYLIILKAILFSF</sequence>
<protein>
    <submittedName>
        <fullName evidence="2">Uncharacterized protein</fullName>
    </submittedName>
</protein>
<feature type="compositionally biased region" description="Basic and acidic residues" evidence="1">
    <location>
        <begin position="75"/>
        <end position="92"/>
    </location>
</feature>
<dbReference type="Proteomes" id="UP001054252">
    <property type="component" value="Unassembled WGS sequence"/>
</dbReference>
<reference evidence="2 3" key="1">
    <citation type="journal article" date="2021" name="Commun. Biol.">
        <title>The genome of Shorea leprosula (Dipterocarpaceae) highlights the ecological relevance of drought in aseasonal tropical rainforests.</title>
        <authorList>
            <person name="Ng K.K.S."/>
            <person name="Kobayashi M.J."/>
            <person name="Fawcett J.A."/>
            <person name="Hatakeyama M."/>
            <person name="Paape T."/>
            <person name="Ng C.H."/>
            <person name="Ang C.C."/>
            <person name="Tnah L.H."/>
            <person name="Lee C.T."/>
            <person name="Nishiyama T."/>
            <person name="Sese J."/>
            <person name="O'Brien M.J."/>
            <person name="Copetti D."/>
            <person name="Mohd Noor M.I."/>
            <person name="Ong R.C."/>
            <person name="Putra M."/>
            <person name="Sireger I.Z."/>
            <person name="Indrioko S."/>
            <person name="Kosugi Y."/>
            <person name="Izuno A."/>
            <person name="Isagi Y."/>
            <person name="Lee S.L."/>
            <person name="Shimizu K.K."/>
        </authorList>
    </citation>
    <scope>NUCLEOTIDE SEQUENCE [LARGE SCALE GENOMIC DNA]</scope>
    <source>
        <strain evidence="2">214</strain>
    </source>
</reference>
<name>A0AAV5JJ28_9ROSI</name>